<accession>A0A8H5H8N7</accession>
<dbReference type="InterPro" id="IPR013087">
    <property type="entry name" value="Znf_C2H2_type"/>
</dbReference>
<evidence type="ECO:0000313" key="4">
    <source>
        <dbReference type="Proteomes" id="UP000565441"/>
    </source>
</evidence>
<evidence type="ECO:0000256" key="1">
    <source>
        <dbReference type="SAM" id="MobiDB-lite"/>
    </source>
</evidence>
<sequence>MRRSYKAFTPARYACNFAGCRRMLKSARGLTLHYEAVHIVPQDLRFQFPSAPVDHSPEFDTPDTDVLLETDPEPPWPLPSPTFSSRRSPRRTRSGSPLQTPQGQQPRITINLNHEDIETHPLLDATPCDKDGFDLNNNAPPPPAEPHDPTDYGPFPDCARFKLAEFLFAEDEMSANNVDRLVNIISALYPDESPPFDSHTHMYSLIDSIKQGDVAWQSFSITYQGAVPESGPIPTWMREKFEVWFRDPLEVLENQIGNPDFKDGIDYTPKRIFKKGKRRFRDLMTGNWAWDQADKIAVDSSTHGAMFAPIVLGSDKTTVSVATGHNEYYPLYGSLGSVHNSLRRAHRNAVALIGFLAIPKTSREHKDSAEFRKFRRQLFHASLEHILSSLRPHMTTPRVTKCADGHYRRVIYGLGPYIADYPEQALLACIVQNWCAICTARPENLDGDAMYRSHQHTSKLLETFTLKDLWDHYGVVGDLIPFTDYFPRADIHELIAPDLLHQIIKGTFKDHLVDWIEAYIKLVHQDTPGRAAEILADIDRRISAAPPFPGLRRFPQGRGFKQWTGNDSKGLMKVYLAAIHGHVPAWMTRAVAALIDFCYLVRRSTIDQDTLAEIEAALARFHHYREVFRNTGVRAEGFSLPRQHALSHYPSLIKQFGAPNGLCSSITESKHIKAVKRPYRRSNKNKPLGQMLITNQRLDKLAAARTFFKARHMLDGPETPIIAALRQLNGTQSSSRATLLPAQIPRENQEEGALDGPRSMSEVSLAKTHVRNLPSNIHSLAGHLKRHDLPELTARFLYNQLHPDAAIPGSGVPHDELPVIIGTVKVFNSARAVFYAPSDLSGDGGMRHERIRSMKSWYGGAPRYDCVFIGKSDDPGFKGLHVARVFLFFSFNHQGTTYPCALVNWFSPLDELPCPDTGMWMVEPDVRLVRGRTRRVLEVIHLDSIMRGAHLLGIAGRHLLPLYGLDHTNALDHFHSFYVNKFADHHAHEVAF</sequence>
<evidence type="ECO:0000313" key="3">
    <source>
        <dbReference type="EMBL" id="KAF5378798.1"/>
    </source>
</evidence>
<dbReference type="InterPro" id="IPR041078">
    <property type="entry name" value="Plavaka"/>
</dbReference>
<dbReference type="AlphaFoldDB" id="A0A8H5H8N7"/>
<dbReference type="EMBL" id="JAACJP010000018">
    <property type="protein sequence ID" value="KAF5378798.1"/>
    <property type="molecule type" value="Genomic_DNA"/>
</dbReference>
<feature type="compositionally biased region" description="Acidic residues" evidence="1">
    <location>
        <begin position="60"/>
        <end position="72"/>
    </location>
</feature>
<keyword evidence="4" id="KW-1185">Reference proteome</keyword>
<name>A0A8H5H8N7_9AGAR</name>
<feature type="region of interest" description="Disordered" evidence="1">
    <location>
        <begin position="51"/>
        <end position="107"/>
    </location>
</feature>
<feature type="compositionally biased region" description="Basic and acidic residues" evidence="1">
    <location>
        <begin position="122"/>
        <end position="133"/>
    </location>
</feature>
<comment type="caution">
    <text evidence="3">The sequence shown here is derived from an EMBL/GenBank/DDBJ whole genome shotgun (WGS) entry which is preliminary data.</text>
</comment>
<dbReference type="PROSITE" id="PS00028">
    <property type="entry name" value="ZINC_FINGER_C2H2_1"/>
    <property type="match status" value="1"/>
</dbReference>
<dbReference type="OrthoDB" id="3199698at2759"/>
<proteinExistence type="predicted"/>
<gene>
    <name evidence="3" type="ORF">D9615_006876</name>
</gene>
<organism evidence="3 4">
    <name type="scientific">Tricholomella constricta</name>
    <dbReference type="NCBI Taxonomy" id="117010"/>
    <lineage>
        <taxon>Eukaryota</taxon>
        <taxon>Fungi</taxon>
        <taxon>Dikarya</taxon>
        <taxon>Basidiomycota</taxon>
        <taxon>Agaricomycotina</taxon>
        <taxon>Agaricomycetes</taxon>
        <taxon>Agaricomycetidae</taxon>
        <taxon>Agaricales</taxon>
        <taxon>Tricholomatineae</taxon>
        <taxon>Lyophyllaceae</taxon>
        <taxon>Tricholomella</taxon>
    </lineage>
</organism>
<evidence type="ECO:0000259" key="2">
    <source>
        <dbReference type="PROSITE" id="PS00028"/>
    </source>
</evidence>
<dbReference type="Pfam" id="PF18759">
    <property type="entry name" value="Plavaka"/>
    <property type="match status" value="1"/>
</dbReference>
<feature type="region of interest" description="Disordered" evidence="1">
    <location>
        <begin position="122"/>
        <end position="150"/>
    </location>
</feature>
<protein>
    <recommendedName>
        <fullName evidence="2">C2H2-type domain-containing protein</fullName>
    </recommendedName>
</protein>
<feature type="domain" description="C2H2-type" evidence="2">
    <location>
        <begin position="15"/>
        <end position="38"/>
    </location>
</feature>
<dbReference type="Proteomes" id="UP000565441">
    <property type="component" value="Unassembled WGS sequence"/>
</dbReference>
<reference evidence="3 4" key="1">
    <citation type="journal article" date="2020" name="ISME J.">
        <title>Uncovering the hidden diversity of litter-decomposition mechanisms in mushroom-forming fungi.</title>
        <authorList>
            <person name="Floudas D."/>
            <person name="Bentzer J."/>
            <person name="Ahren D."/>
            <person name="Johansson T."/>
            <person name="Persson P."/>
            <person name="Tunlid A."/>
        </authorList>
    </citation>
    <scope>NUCLEOTIDE SEQUENCE [LARGE SCALE GENOMIC DNA]</scope>
    <source>
        <strain evidence="3 4">CBS 661.87</strain>
    </source>
</reference>